<sequence>MEIRDILMQHGVQTRIVPCELEIAFCALNAENEQACKKEYLSLSQHRYGSIAQWLNKNKSRIEDTDEVLLELLMELYHKVEHIEQILLDKGTQYLPLPAEGVADFVGHGVVCMPQDVFENGQKYYLRIFLPIFPQRYIGVFAHAISPKIVLFRQIHHKDQVDFDSFVVQMERVMILDSKTSIKE</sequence>
<dbReference type="AlphaFoldDB" id="A0A3D8I245"/>
<name>A0A3D8I245_9HELI</name>
<dbReference type="Proteomes" id="UP000256599">
    <property type="component" value="Unassembled WGS sequence"/>
</dbReference>
<dbReference type="RefSeq" id="WP_104700490.1">
    <property type="nucleotide sequence ID" value="NZ_FZPP01000034.1"/>
</dbReference>
<organism evidence="1 2">
    <name type="scientific">Helicobacter marmotae</name>
    <dbReference type="NCBI Taxonomy" id="152490"/>
    <lineage>
        <taxon>Bacteria</taxon>
        <taxon>Pseudomonadati</taxon>
        <taxon>Campylobacterota</taxon>
        <taxon>Epsilonproteobacteria</taxon>
        <taxon>Campylobacterales</taxon>
        <taxon>Helicobacteraceae</taxon>
        <taxon>Helicobacter</taxon>
    </lineage>
</organism>
<comment type="caution">
    <text evidence="1">The sequence shown here is derived from an EMBL/GenBank/DDBJ whole genome shotgun (WGS) entry which is preliminary data.</text>
</comment>
<evidence type="ECO:0000313" key="1">
    <source>
        <dbReference type="EMBL" id="RDU59056.1"/>
    </source>
</evidence>
<dbReference type="OrthoDB" id="5339222at2"/>
<evidence type="ECO:0000313" key="2">
    <source>
        <dbReference type="Proteomes" id="UP000256599"/>
    </source>
</evidence>
<accession>A0A3D8I245</accession>
<dbReference type="EMBL" id="NXLR01000020">
    <property type="protein sequence ID" value="RDU59056.1"/>
    <property type="molecule type" value="Genomic_DNA"/>
</dbReference>
<proteinExistence type="predicted"/>
<gene>
    <name evidence="1" type="ORF">CQA63_08315</name>
</gene>
<protein>
    <submittedName>
        <fullName evidence="1">Uncharacterized protein</fullName>
    </submittedName>
</protein>
<reference evidence="1 2" key="1">
    <citation type="submission" date="2018-04" db="EMBL/GenBank/DDBJ databases">
        <title>Novel Campyloabacter and Helicobacter Species and Strains.</title>
        <authorList>
            <person name="Mannion A.J."/>
            <person name="Shen Z."/>
            <person name="Fox J.G."/>
        </authorList>
    </citation>
    <scope>NUCLEOTIDE SEQUENCE [LARGE SCALE GENOMIC DNA]</scope>
    <source>
        <strain evidence="1 2">MIT 98-6070</strain>
    </source>
</reference>
<keyword evidence="2" id="KW-1185">Reference proteome</keyword>